<dbReference type="GO" id="GO:0009523">
    <property type="term" value="C:photosystem II"/>
    <property type="evidence" value="ECO:0007669"/>
    <property type="project" value="UniProtKB-KW"/>
</dbReference>
<evidence type="ECO:0000256" key="2">
    <source>
        <dbReference type="ARBA" id="ARBA00022494"/>
    </source>
</evidence>
<keyword evidence="9" id="KW-0604">Photosystem II</keyword>
<keyword evidence="8" id="KW-0472">Membrane</keyword>
<keyword evidence="7" id="KW-0157">Chromophore</keyword>
<comment type="caution">
    <text evidence="10">The sequence shown here is derived from an EMBL/GenBank/DDBJ whole genome shotgun (WGS) entry which is preliminary data.</text>
</comment>
<dbReference type="Pfam" id="PF00421">
    <property type="entry name" value="PSII"/>
    <property type="match status" value="1"/>
</dbReference>
<dbReference type="SUPFAM" id="SSF161077">
    <property type="entry name" value="Photosystem II antenna protein-like"/>
    <property type="match status" value="1"/>
</dbReference>
<evidence type="ECO:0000256" key="1">
    <source>
        <dbReference type="ARBA" id="ARBA00004141"/>
    </source>
</evidence>
<comment type="subcellular location">
    <subcellularLocation>
        <location evidence="1">Membrane</location>
        <topology evidence="1">Multi-pass membrane protein</topology>
    </subcellularLocation>
</comment>
<keyword evidence="3" id="KW-0602">Photosynthesis</keyword>
<dbReference type="InterPro" id="IPR036001">
    <property type="entry name" value="PS_II_antenna-like_sf"/>
</dbReference>
<keyword evidence="2" id="KW-0148">Chlorophyll</keyword>
<evidence type="ECO:0000313" key="11">
    <source>
        <dbReference type="Proteomes" id="UP000593573"/>
    </source>
</evidence>
<evidence type="ECO:0000256" key="3">
    <source>
        <dbReference type="ARBA" id="ARBA00022531"/>
    </source>
</evidence>
<organism evidence="10 11">
    <name type="scientific">Gossypium klotzschianum</name>
    <dbReference type="NCBI Taxonomy" id="34286"/>
    <lineage>
        <taxon>Eukaryota</taxon>
        <taxon>Viridiplantae</taxon>
        <taxon>Streptophyta</taxon>
        <taxon>Embryophyta</taxon>
        <taxon>Tracheophyta</taxon>
        <taxon>Spermatophyta</taxon>
        <taxon>Magnoliopsida</taxon>
        <taxon>eudicotyledons</taxon>
        <taxon>Gunneridae</taxon>
        <taxon>Pentapetalae</taxon>
        <taxon>rosids</taxon>
        <taxon>malvids</taxon>
        <taxon>Malvales</taxon>
        <taxon>Malvaceae</taxon>
        <taxon>Malvoideae</taxon>
        <taxon>Gossypium</taxon>
    </lineage>
</organism>
<protein>
    <recommendedName>
        <fullName evidence="12">Photosystem II CP47 reaction center protein</fullName>
    </recommendedName>
</protein>
<evidence type="ECO:0008006" key="12">
    <source>
        <dbReference type="Google" id="ProtNLM"/>
    </source>
</evidence>
<evidence type="ECO:0000256" key="9">
    <source>
        <dbReference type="ARBA" id="ARBA00023276"/>
    </source>
</evidence>
<reference evidence="10 11" key="1">
    <citation type="journal article" date="2019" name="Genome Biol. Evol.">
        <title>Insights into the evolution of the New World diploid cottons (Gossypium, subgenus Houzingenia) based on genome sequencing.</title>
        <authorList>
            <person name="Grover C.E."/>
            <person name="Arick M.A. 2nd"/>
            <person name="Thrash A."/>
            <person name="Conover J.L."/>
            <person name="Sanders W.S."/>
            <person name="Peterson D.G."/>
            <person name="Frelichowski J.E."/>
            <person name="Scheffler J.A."/>
            <person name="Scheffler B.E."/>
            <person name="Wendel J.F."/>
        </authorList>
    </citation>
    <scope>NUCLEOTIDE SEQUENCE [LARGE SCALE GENOMIC DNA]</scope>
    <source>
        <strain evidence="10">57</strain>
        <tissue evidence="10">Leaf</tissue>
    </source>
</reference>
<dbReference type="GO" id="GO:0009767">
    <property type="term" value="P:photosynthetic electron transport chain"/>
    <property type="evidence" value="ECO:0007669"/>
    <property type="project" value="InterPro"/>
</dbReference>
<feature type="non-terminal residue" evidence="10">
    <location>
        <position position="1"/>
    </location>
</feature>
<gene>
    <name evidence="10" type="ORF">Goklo_023603</name>
</gene>
<keyword evidence="5" id="KW-0812">Transmembrane</keyword>
<keyword evidence="4" id="KW-0934">Plastid</keyword>
<evidence type="ECO:0000313" key="10">
    <source>
        <dbReference type="EMBL" id="MBA0640694.1"/>
    </source>
</evidence>
<evidence type="ECO:0000256" key="4">
    <source>
        <dbReference type="ARBA" id="ARBA00022640"/>
    </source>
</evidence>
<keyword evidence="6" id="KW-1133">Transmembrane helix</keyword>
<evidence type="ECO:0000256" key="5">
    <source>
        <dbReference type="ARBA" id="ARBA00022692"/>
    </source>
</evidence>
<proteinExistence type="predicted"/>
<dbReference type="EMBL" id="JABFAB010000001">
    <property type="protein sequence ID" value="MBA0640694.1"/>
    <property type="molecule type" value="Genomic_DNA"/>
</dbReference>
<name>A0A7J8TRF1_9ROSI</name>
<dbReference type="Proteomes" id="UP000593573">
    <property type="component" value="Unassembled WGS sequence"/>
</dbReference>
<sequence length="219" mass="23881">VASFGFGAFHVTALHGPGIWVSNPYGLTGKVQPVNSAWGVEGFDPFVPGGITSHHIAAGTLGILACLFHLSVHPSQRLYKGLRMGNIETVPSNSIAAVFFVAFVVAGTKWYDLETTPIELFGPTRHPIFRDKDGCELFVRRMPTFFETFPVVLVDGDGIVRADVPCREAKSKYSVEQVGVTIELYGGELNGVSYSDAVTLKKYARRAQLGEIYELDRAT</sequence>
<dbReference type="GO" id="GO:0016168">
    <property type="term" value="F:chlorophyll binding"/>
    <property type="evidence" value="ECO:0007669"/>
    <property type="project" value="UniProtKB-KW"/>
</dbReference>
<dbReference type="Gene3D" id="3.10.680.10">
    <property type="entry name" value="Photosystem II CP47 reaction center protein"/>
    <property type="match status" value="1"/>
</dbReference>
<evidence type="ECO:0000256" key="7">
    <source>
        <dbReference type="ARBA" id="ARBA00022991"/>
    </source>
</evidence>
<evidence type="ECO:0000256" key="6">
    <source>
        <dbReference type="ARBA" id="ARBA00022989"/>
    </source>
</evidence>
<evidence type="ECO:0000256" key="8">
    <source>
        <dbReference type="ARBA" id="ARBA00023136"/>
    </source>
</evidence>
<accession>A0A7J8TRF1</accession>
<dbReference type="InterPro" id="IPR000932">
    <property type="entry name" value="PS_antenna-like"/>
</dbReference>
<dbReference type="AlphaFoldDB" id="A0A7J8TRF1"/>
<dbReference type="OrthoDB" id="1921305at2759"/>
<keyword evidence="11" id="KW-1185">Reference proteome</keyword>